<feature type="domain" description="Threonine/serine exporter-like N-terminal" evidence="8">
    <location>
        <begin position="16"/>
        <end position="251"/>
    </location>
</feature>
<dbReference type="PANTHER" id="PTHR34390:SF2">
    <property type="entry name" value="SUCCINATE TRANSPORTER SUBUNIT YJJP-RELATED"/>
    <property type="match status" value="1"/>
</dbReference>
<proteinExistence type="inferred from homology"/>
<feature type="transmembrane region" description="Helical" evidence="7">
    <location>
        <begin position="317"/>
        <end position="336"/>
    </location>
</feature>
<dbReference type="PATRIC" id="fig|1631356.3.peg.2557"/>
<feature type="transmembrane region" description="Helical" evidence="7">
    <location>
        <begin position="268"/>
        <end position="287"/>
    </location>
</feature>
<feature type="transmembrane region" description="Helical" evidence="7">
    <location>
        <begin position="380"/>
        <end position="401"/>
    </location>
</feature>
<evidence type="ECO:0000256" key="7">
    <source>
        <dbReference type="SAM" id="Phobius"/>
    </source>
</evidence>
<evidence type="ECO:0000259" key="8">
    <source>
        <dbReference type="Pfam" id="PF06738"/>
    </source>
</evidence>
<dbReference type="AlphaFoldDB" id="A0A0L6CK20"/>
<keyword evidence="2" id="KW-1003">Cell membrane</keyword>
<organism evidence="9 10">
    <name type="scientific">Luteipulveratus halotolerans</name>
    <dbReference type="NCBI Taxonomy" id="1631356"/>
    <lineage>
        <taxon>Bacteria</taxon>
        <taxon>Bacillati</taxon>
        <taxon>Actinomycetota</taxon>
        <taxon>Actinomycetes</taxon>
        <taxon>Micrococcales</taxon>
        <taxon>Dermacoccaceae</taxon>
        <taxon>Luteipulveratus</taxon>
    </lineage>
</organism>
<evidence type="ECO:0000313" key="9">
    <source>
        <dbReference type="EMBL" id="KNX37868.1"/>
    </source>
</evidence>
<name>A0A0L6CK20_9MICO</name>
<dbReference type="STRING" id="1631356.VV01_13020"/>
<feature type="transmembrane region" description="Helical" evidence="7">
    <location>
        <begin position="173"/>
        <end position="192"/>
    </location>
</feature>
<keyword evidence="5 7" id="KW-0472">Membrane</keyword>
<comment type="subcellular location">
    <subcellularLocation>
        <location evidence="1">Cell membrane</location>
        <topology evidence="1">Multi-pass membrane protein</topology>
    </subcellularLocation>
</comment>
<reference evidence="10" key="1">
    <citation type="submission" date="2015-03" db="EMBL/GenBank/DDBJ databases">
        <title>Luteipulveratus halotolerans sp. nov., a novel actinobacterium (Dermacoccaceae) from Sarawak, Malaysia.</title>
        <authorList>
            <person name="Juboi H."/>
            <person name="Basik A."/>
            <person name="Shamsul S.S."/>
            <person name="Arnold P."/>
            <person name="Schmitt E.K."/>
            <person name="Sanglier J.-J."/>
            <person name="Yeo T."/>
        </authorList>
    </citation>
    <scope>NUCLEOTIDE SEQUENCE [LARGE SCALE GENOMIC DNA]</scope>
    <source>
        <strain evidence="10">C296001</strain>
    </source>
</reference>
<protein>
    <recommendedName>
        <fullName evidence="8">Threonine/serine exporter-like N-terminal domain-containing protein</fullName>
    </recommendedName>
</protein>
<evidence type="ECO:0000256" key="4">
    <source>
        <dbReference type="ARBA" id="ARBA00022989"/>
    </source>
</evidence>
<dbReference type="RefSeq" id="WP_050670260.1">
    <property type="nucleotide sequence ID" value="NZ_LAIR01000002.1"/>
</dbReference>
<dbReference type="OrthoDB" id="235893at2"/>
<evidence type="ECO:0000256" key="6">
    <source>
        <dbReference type="ARBA" id="ARBA00034125"/>
    </source>
</evidence>
<dbReference type="GO" id="GO:0015744">
    <property type="term" value="P:succinate transport"/>
    <property type="evidence" value="ECO:0007669"/>
    <property type="project" value="TreeGrafter"/>
</dbReference>
<keyword evidence="4 7" id="KW-1133">Transmembrane helix</keyword>
<feature type="transmembrane region" description="Helical" evidence="7">
    <location>
        <begin position="231"/>
        <end position="256"/>
    </location>
</feature>
<gene>
    <name evidence="9" type="ORF">VV01_13020</name>
</gene>
<accession>A0A0L6CK20</accession>
<evidence type="ECO:0000256" key="2">
    <source>
        <dbReference type="ARBA" id="ARBA00022475"/>
    </source>
</evidence>
<dbReference type="Proteomes" id="UP000037397">
    <property type="component" value="Unassembled WGS sequence"/>
</dbReference>
<keyword evidence="10" id="KW-1185">Reference proteome</keyword>
<keyword evidence="3 7" id="KW-0812">Transmembrane</keyword>
<comment type="similarity">
    <text evidence="6">Belongs to the ThrE exporter (TC 2.A.79) family.</text>
</comment>
<dbReference type="Pfam" id="PF06738">
    <property type="entry name" value="ThrE"/>
    <property type="match status" value="1"/>
</dbReference>
<evidence type="ECO:0000256" key="3">
    <source>
        <dbReference type="ARBA" id="ARBA00022692"/>
    </source>
</evidence>
<dbReference type="InterPro" id="IPR010619">
    <property type="entry name" value="ThrE-like_N"/>
</dbReference>
<evidence type="ECO:0000256" key="5">
    <source>
        <dbReference type="ARBA" id="ARBA00023136"/>
    </source>
</evidence>
<sequence length="421" mass="42781">MVGRQDRHDGDPRRRLLLDIGATLLGGGTPVGDVEDELRALGRPIGAPEVQVAAWSTGLFVGLSPDSSTAVQSAGAGLRFDQVSDVFDVIQRLRTGRLDVAAAQVELAEIRREPPPWPVWVAELGAVPIGVGLCLLLQPSAVNVLFAALGSLVVAGLLAITRRWPSLRSLLPVASAFLVSLVVLGAFNAGWLDGPLRTIVATLALLLPGSEIVTGLTETASRAVSAGASRLVAALVQLALFFAGVVGAAAVTGTSLSHLDNEQIAHPGWWPSVLGVALATVGLVINFYPPLEHIGSTVAVIAVAALAQVGLGAVHGAALGGLAGALAAAVTAVVISRLPHGPMWRITYLPAFLVVAPGSFGLLNASQVELGSGDTAADGVFAALAAFFSIAIGALIGAVIARASDRGVRHAPPPTSGPAHP</sequence>
<feature type="transmembrane region" description="Helical" evidence="7">
    <location>
        <begin position="348"/>
        <end position="368"/>
    </location>
</feature>
<comment type="caution">
    <text evidence="9">The sequence shown here is derived from an EMBL/GenBank/DDBJ whole genome shotgun (WGS) entry which is preliminary data.</text>
</comment>
<evidence type="ECO:0000313" key="10">
    <source>
        <dbReference type="Proteomes" id="UP000037397"/>
    </source>
</evidence>
<dbReference type="PANTHER" id="PTHR34390">
    <property type="entry name" value="UPF0442 PROTEIN YJJB-RELATED"/>
    <property type="match status" value="1"/>
</dbReference>
<feature type="transmembrane region" description="Helical" evidence="7">
    <location>
        <begin position="144"/>
        <end position="161"/>
    </location>
</feature>
<feature type="transmembrane region" description="Helical" evidence="7">
    <location>
        <begin position="294"/>
        <end position="311"/>
    </location>
</feature>
<dbReference type="GO" id="GO:0005886">
    <property type="term" value="C:plasma membrane"/>
    <property type="evidence" value="ECO:0007669"/>
    <property type="project" value="UniProtKB-SubCell"/>
</dbReference>
<dbReference type="GO" id="GO:0022857">
    <property type="term" value="F:transmembrane transporter activity"/>
    <property type="evidence" value="ECO:0007669"/>
    <property type="project" value="InterPro"/>
</dbReference>
<dbReference type="InterPro" id="IPR050539">
    <property type="entry name" value="ThrE_Dicarb/AminoAcid_Exp"/>
</dbReference>
<evidence type="ECO:0000256" key="1">
    <source>
        <dbReference type="ARBA" id="ARBA00004651"/>
    </source>
</evidence>
<dbReference type="EMBL" id="LAIR01000002">
    <property type="protein sequence ID" value="KNX37868.1"/>
    <property type="molecule type" value="Genomic_DNA"/>
</dbReference>